<keyword evidence="3" id="KW-1185">Reference proteome</keyword>
<reference evidence="2 3" key="1">
    <citation type="submission" date="2018-11" db="EMBL/GenBank/DDBJ databases">
        <title>Genome assembly of Steccherinum ochraceum LE-BIN_3174, the white-rot fungus of the Steccherinaceae family (The Residual Polyporoid clade, Polyporales, Basidiomycota).</title>
        <authorList>
            <person name="Fedorova T.V."/>
            <person name="Glazunova O.A."/>
            <person name="Landesman E.O."/>
            <person name="Moiseenko K.V."/>
            <person name="Psurtseva N.V."/>
            <person name="Savinova O.S."/>
            <person name="Shakhova N.V."/>
            <person name="Tyazhelova T.V."/>
            <person name="Vasina D.V."/>
        </authorList>
    </citation>
    <scope>NUCLEOTIDE SEQUENCE [LARGE SCALE GENOMIC DNA]</scope>
    <source>
        <strain evidence="2 3">LE-BIN_3174</strain>
    </source>
</reference>
<accession>A0A4R0RQL2</accession>
<dbReference type="Proteomes" id="UP000292702">
    <property type="component" value="Unassembled WGS sequence"/>
</dbReference>
<dbReference type="AlphaFoldDB" id="A0A4R0RQL2"/>
<keyword evidence="1" id="KW-0732">Signal</keyword>
<evidence type="ECO:0000313" key="3">
    <source>
        <dbReference type="Proteomes" id="UP000292702"/>
    </source>
</evidence>
<proteinExistence type="predicted"/>
<feature type="signal peptide" evidence="1">
    <location>
        <begin position="1"/>
        <end position="19"/>
    </location>
</feature>
<name>A0A4R0RQL2_9APHY</name>
<feature type="chain" id="PRO_5020983883" evidence="1">
    <location>
        <begin position="20"/>
        <end position="239"/>
    </location>
</feature>
<dbReference type="OrthoDB" id="10007757at2759"/>
<evidence type="ECO:0000256" key="1">
    <source>
        <dbReference type="SAM" id="SignalP"/>
    </source>
</evidence>
<organism evidence="2 3">
    <name type="scientific">Steccherinum ochraceum</name>
    <dbReference type="NCBI Taxonomy" id="92696"/>
    <lineage>
        <taxon>Eukaryota</taxon>
        <taxon>Fungi</taxon>
        <taxon>Dikarya</taxon>
        <taxon>Basidiomycota</taxon>
        <taxon>Agaricomycotina</taxon>
        <taxon>Agaricomycetes</taxon>
        <taxon>Polyporales</taxon>
        <taxon>Steccherinaceae</taxon>
        <taxon>Steccherinum</taxon>
    </lineage>
</organism>
<comment type="caution">
    <text evidence="2">The sequence shown here is derived from an EMBL/GenBank/DDBJ whole genome shotgun (WGS) entry which is preliminary data.</text>
</comment>
<evidence type="ECO:0000313" key="2">
    <source>
        <dbReference type="EMBL" id="TCD66108.1"/>
    </source>
</evidence>
<protein>
    <submittedName>
        <fullName evidence="2">Uncharacterized protein</fullName>
    </submittedName>
</protein>
<dbReference type="EMBL" id="RWJN01000149">
    <property type="protein sequence ID" value="TCD66108.1"/>
    <property type="molecule type" value="Genomic_DNA"/>
</dbReference>
<sequence length="239" mass="25279">MLSIHAFLLFTWGLLATQASPIASDVNLGTIVNLRIEGAEKTIFEGPIFTRGHNVTTVSGGTHHCDGTNNNENPHPGPTCTSALADAAHREGFAFDGTFDPEFDDFFITSIADSTETTTAFWGILLDFEFTPVGGCQQEVRFGGNVLWAFDAFTKAHFLKLVGPATVHSGQPAQFTVTDGMTGDGIGGARVVASGRGVGPQTSDTNGVATFTFQTKGIHNLKADKDDSIRSNGVSILVV</sequence>
<gene>
    <name evidence="2" type="ORF">EIP91_001760</name>
</gene>